<dbReference type="Gene3D" id="1.25.40.10">
    <property type="entry name" value="Tetratricopeptide repeat domain"/>
    <property type="match status" value="1"/>
</dbReference>
<dbReference type="SUPFAM" id="SSF48452">
    <property type="entry name" value="TPR-like"/>
    <property type="match status" value="1"/>
</dbReference>
<dbReference type="PANTHER" id="PTHR16305">
    <property type="entry name" value="TESTICULAR SOLUBLE ADENYLYL CYCLASE"/>
    <property type="match status" value="1"/>
</dbReference>
<keyword evidence="1" id="KW-0547">Nucleotide-binding</keyword>
<proteinExistence type="predicted"/>
<dbReference type="EMBL" id="SMJW01000037">
    <property type="protein sequence ID" value="TDC17193.1"/>
    <property type="molecule type" value="Genomic_DNA"/>
</dbReference>
<dbReference type="InterPro" id="IPR011990">
    <property type="entry name" value="TPR-like_helical_dom_sf"/>
</dbReference>
<dbReference type="Proteomes" id="UP000295431">
    <property type="component" value="Unassembled WGS sequence"/>
</dbReference>
<dbReference type="PANTHER" id="PTHR16305:SF35">
    <property type="entry name" value="TRANSCRIPTIONAL ACTIVATOR DOMAIN"/>
    <property type="match status" value="1"/>
</dbReference>
<name>A0A4R4P8G4_9ACTN</name>
<accession>A0A4R4P8G4</accession>
<dbReference type="GO" id="GO:0003677">
    <property type="term" value="F:DNA binding"/>
    <property type="evidence" value="ECO:0007669"/>
    <property type="project" value="InterPro"/>
</dbReference>
<dbReference type="PROSITE" id="PS50043">
    <property type="entry name" value="HTH_LUXR_2"/>
    <property type="match status" value="1"/>
</dbReference>
<dbReference type="GO" id="GO:0005524">
    <property type="term" value="F:ATP binding"/>
    <property type="evidence" value="ECO:0007669"/>
    <property type="project" value="UniProtKB-KW"/>
</dbReference>
<dbReference type="SMART" id="SM00421">
    <property type="entry name" value="HTH_LUXR"/>
    <property type="match status" value="1"/>
</dbReference>
<evidence type="ECO:0000256" key="1">
    <source>
        <dbReference type="ARBA" id="ARBA00022741"/>
    </source>
</evidence>
<keyword evidence="5" id="KW-1185">Reference proteome</keyword>
<dbReference type="GO" id="GO:0004016">
    <property type="term" value="F:adenylate cyclase activity"/>
    <property type="evidence" value="ECO:0007669"/>
    <property type="project" value="TreeGrafter"/>
</dbReference>
<dbReference type="InterPro" id="IPR000792">
    <property type="entry name" value="Tscrpt_reg_LuxR_C"/>
</dbReference>
<gene>
    <name evidence="4" type="ORF">E1284_10115</name>
</gene>
<dbReference type="OrthoDB" id="483at2"/>
<evidence type="ECO:0000313" key="4">
    <source>
        <dbReference type="EMBL" id="TDC17193.1"/>
    </source>
</evidence>
<dbReference type="Pfam" id="PF13191">
    <property type="entry name" value="AAA_16"/>
    <property type="match status" value="1"/>
</dbReference>
<dbReference type="CDD" id="cd06170">
    <property type="entry name" value="LuxR_C_like"/>
    <property type="match status" value="1"/>
</dbReference>
<dbReference type="SUPFAM" id="SSF52540">
    <property type="entry name" value="P-loop containing nucleoside triphosphate hydrolases"/>
    <property type="match status" value="1"/>
</dbReference>
<sequence length="911" mass="95812">MGGDELRGRKPEQDAIADLLARARAGTSSSLVLLGEAGIGKTALLEHAAAAAGDMRLLRGTGIESEAELPFSGLQLLLRPALGSLDALPEPQRAALAAAFGLGPASGSDPMLVGLAVLSLLAEHADGTGLLCLVDDAQWLDRASRDALLFAARRLHAEGVAMLFAARDTEEPFPASGLPELRLSGLAPEAAAALLDRHPLPPAVRYRLLALAGGNPLALLELPVALAAEGGGAFAPGALPLTGRLHLAFHGQVSRMPERCQDLLLVVAADETGELAVILRAAAALGAAAEDLAPAERAGLVVRGDADGTVIRFRHPLIRAAVHQRAPLGRRLAVHRALAAALAPPEHADRRAWHLAAAATEADEEAAAALERTAARARERGGPEAAAAAYERAARLSPEPAARAHREALAAEAALEAGDLERARALGDRAAGRLPDAPAVHARTAQVRALADFWQGAYPAAHRSLLDGADLVRGTDPGQAAALLIQAVHTSWYLGERQLAATLDRLAALPLDDADPLAPVRAHLVPLDPDRADRPPPLAATLAAVRRRGRVPDQVLMLVCGAALALGQDADAGELAASLAAEHRDRGGAGRLPTVLFFVAESEVFTGRHLDALGTATEALGLARDTGQRQWVSQFGSVLAYLDAAEGEEASCRRNAEEGLAGAAAGAVSPGAPWAHWSLGLLDLGLGRAEAALARFERLTREPMRHHICAMRSVPDLVESAVRVGAPERAAEPLARFERWAGSVRQPWADALVLRCRGLLAADDRAEASYAAALELHDPERRALEYARTALLYGEWLRRAQRKAEARGPLNDALEVFDRLGMRPWGDRARAELTATGARDRGPRPAGGAAGLTPQELQIARLAARGLSNRAIAAQLFLSHRTVGYHLYKAYPKLGVASRGELRDCADRLGL</sequence>
<dbReference type="GO" id="GO:0005737">
    <property type="term" value="C:cytoplasm"/>
    <property type="evidence" value="ECO:0007669"/>
    <property type="project" value="TreeGrafter"/>
</dbReference>
<dbReference type="RefSeq" id="WP_131938761.1">
    <property type="nucleotide sequence ID" value="NZ_SMJW01000037.1"/>
</dbReference>
<feature type="domain" description="HTH luxR-type" evidence="3">
    <location>
        <begin position="845"/>
        <end position="910"/>
    </location>
</feature>
<dbReference type="PRINTS" id="PR00038">
    <property type="entry name" value="HTHLUXR"/>
</dbReference>
<comment type="caution">
    <text evidence="4">The sequence shown here is derived from an EMBL/GenBank/DDBJ whole genome shotgun (WGS) entry which is preliminary data.</text>
</comment>
<dbReference type="InterPro" id="IPR036388">
    <property type="entry name" value="WH-like_DNA-bd_sf"/>
</dbReference>
<evidence type="ECO:0000259" key="3">
    <source>
        <dbReference type="PROSITE" id="PS50043"/>
    </source>
</evidence>
<protein>
    <submittedName>
        <fullName evidence="4">Helix-turn-helix transcriptional regulator</fullName>
    </submittedName>
</protein>
<dbReference type="InterPro" id="IPR027417">
    <property type="entry name" value="P-loop_NTPase"/>
</dbReference>
<organism evidence="4 5">
    <name type="scientific">Actinomadura bangladeshensis</name>
    <dbReference type="NCBI Taxonomy" id="453573"/>
    <lineage>
        <taxon>Bacteria</taxon>
        <taxon>Bacillati</taxon>
        <taxon>Actinomycetota</taxon>
        <taxon>Actinomycetes</taxon>
        <taxon>Streptosporangiales</taxon>
        <taxon>Thermomonosporaceae</taxon>
        <taxon>Actinomadura</taxon>
    </lineage>
</organism>
<dbReference type="InterPro" id="IPR041664">
    <property type="entry name" value="AAA_16"/>
</dbReference>
<evidence type="ECO:0000256" key="2">
    <source>
        <dbReference type="ARBA" id="ARBA00022840"/>
    </source>
</evidence>
<dbReference type="Gene3D" id="1.10.10.10">
    <property type="entry name" value="Winged helix-like DNA-binding domain superfamily/Winged helix DNA-binding domain"/>
    <property type="match status" value="1"/>
</dbReference>
<keyword evidence="2" id="KW-0067">ATP-binding</keyword>
<dbReference type="SUPFAM" id="SSF46894">
    <property type="entry name" value="C-terminal effector domain of the bipartite response regulators"/>
    <property type="match status" value="1"/>
</dbReference>
<evidence type="ECO:0000313" key="5">
    <source>
        <dbReference type="Proteomes" id="UP000295431"/>
    </source>
</evidence>
<dbReference type="InterPro" id="IPR016032">
    <property type="entry name" value="Sig_transdc_resp-reg_C-effctor"/>
</dbReference>
<dbReference type="AlphaFoldDB" id="A0A4R4P8G4"/>
<reference evidence="4 5" key="1">
    <citation type="submission" date="2019-03" db="EMBL/GenBank/DDBJ databases">
        <title>Draft genome sequences of novel Actinobacteria.</title>
        <authorList>
            <person name="Sahin N."/>
            <person name="Ay H."/>
            <person name="Saygin H."/>
        </authorList>
    </citation>
    <scope>NUCLEOTIDE SEQUENCE [LARGE SCALE GENOMIC DNA]</scope>
    <source>
        <strain evidence="4 5">DSM 45347</strain>
    </source>
</reference>
<dbReference type="GO" id="GO:0006355">
    <property type="term" value="P:regulation of DNA-templated transcription"/>
    <property type="evidence" value="ECO:0007669"/>
    <property type="project" value="InterPro"/>
</dbReference>
<dbReference type="Pfam" id="PF00196">
    <property type="entry name" value="GerE"/>
    <property type="match status" value="1"/>
</dbReference>